<dbReference type="RefSeq" id="WP_084835138.1">
    <property type="nucleotide sequence ID" value="NZ_JAPWIE010000007.1"/>
</dbReference>
<proteinExistence type="predicted"/>
<organism evidence="2 3">
    <name type="scientific">Gordonia rubripertincta</name>
    <name type="common">Rhodococcus corallinus</name>
    <dbReference type="NCBI Taxonomy" id="36822"/>
    <lineage>
        <taxon>Bacteria</taxon>
        <taxon>Bacillati</taxon>
        <taxon>Actinomycetota</taxon>
        <taxon>Actinomycetes</taxon>
        <taxon>Mycobacteriales</taxon>
        <taxon>Gordoniaceae</taxon>
        <taxon>Gordonia</taxon>
    </lineage>
</organism>
<dbReference type="Proteomes" id="UP001067235">
    <property type="component" value="Unassembled WGS sequence"/>
</dbReference>
<name>A0ABT4N4R6_GORRU</name>
<protein>
    <submittedName>
        <fullName evidence="2">Suppressor of fused domain protein</fullName>
    </submittedName>
</protein>
<evidence type="ECO:0000313" key="2">
    <source>
        <dbReference type="EMBL" id="MCZ4552922.1"/>
    </source>
</evidence>
<reference evidence="2" key="1">
    <citation type="submission" date="2022-12" db="EMBL/GenBank/DDBJ databases">
        <authorList>
            <person name="Krivoruchko A.V."/>
            <person name="Elkin A."/>
        </authorList>
    </citation>
    <scope>NUCLEOTIDE SEQUENCE</scope>
    <source>
        <strain evidence="2">IEGM 1388</strain>
    </source>
</reference>
<evidence type="ECO:0000259" key="1">
    <source>
        <dbReference type="Pfam" id="PF05076"/>
    </source>
</evidence>
<evidence type="ECO:0000313" key="3">
    <source>
        <dbReference type="Proteomes" id="UP001067235"/>
    </source>
</evidence>
<comment type="caution">
    <text evidence="2">The sequence shown here is derived from an EMBL/GenBank/DDBJ whole genome shotgun (WGS) entry which is preliminary data.</text>
</comment>
<gene>
    <name evidence="2" type="ORF">O4213_23230</name>
</gene>
<dbReference type="EMBL" id="JAPWIE010000007">
    <property type="protein sequence ID" value="MCZ4552922.1"/>
    <property type="molecule type" value="Genomic_DNA"/>
</dbReference>
<keyword evidence="3" id="KW-1185">Reference proteome</keyword>
<dbReference type="Pfam" id="PF05076">
    <property type="entry name" value="SUFU"/>
    <property type="match status" value="1"/>
</dbReference>
<accession>A0ABT4N4R6</accession>
<feature type="domain" description="Suppressor of fused-like" evidence="1">
    <location>
        <begin position="36"/>
        <end position="198"/>
    </location>
</feature>
<dbReference type="InterPro" id="IPR020941">
    <property type="entry name" value="SUFU-like_domain"/>
</dbReference>
<sequence length="204" mass="21703">MSESESSVIDQVTAHLMRAFEGIEPQRASVTFLGLESIDVLRFTGGFDPTSPDQEEVEYVSLGCSRHPMGEPDQIVVDPNAGPRGEIVIRMYASAPLPGLHRSVAMLAAAPAVEGLVLTADALIDLGEPLWEGSRCSAVVVEVDPIPPCVLSGDREDVTFFRAVPVTANEAAWVRLKGVDALRAAWIEAGIDVRDPVRAGASIG</sequence>